<proteinExistence type="predicted"/>
<reference evidence="4" key="1">
    <citation type="submission" date="2021-12" db="EMBL/GenBank/DDBJ databases">
        <authorList>
            <person name="King R."/>
        </authorList>
    </citation>
    <scope>NUCLEOTIDE SEQUENCE</scope>
</reference>
<evidence type="ECO:0000256" key="1">
    <source>
        <dbReference type="ARBA" id="ARBA00022786"/>
    </source>
</evidence>
<feature type="domain" description="HECT" evidence="3">
    <location>
        <begin position="200"/>
        <end position="237"/>
    </location>
</feature>
<dbReference type="Proteomes" id="UP001154078">
    <property type="component" value="Chromosome 8"/>
</dbReference>
<protein>
    <recommendedName>
        <fullName evidence="3">HECT domain-containing protein</fullName>
    </recommendedName>
</protein>
<dbReference type="InterPro" id="IPR035983">
    <property type="entry name" value="Hect_E3_ubiquitin_ligase"/>
</dbReference>
<dbReference type="GO" id="GO:0004842">
    <property type="term" value="F:ubiquitin-protein transferase activity"/>
    <property type="evidence" value="ECO:0007669"/>
    <property type="project" value="InterPro"/>
</dbReference>
<name>A0A9P0BGZ9_BRAAE</name>
<evidence type="ECO:0000313" key="5">
    <source>
        <dbReference type="Proteomes" id="UP001154078"/>
    </source>
</evidence>
<evidence type="ECO:0000259" key="3">
    <source>
        <dbReference type="PROSITE" id="PS50237"/>
    </source>
</evidence>
<dbReference type="SUPFAM" id="SSF56204">
    <property type="entry name" value="Hect, E3 ligase catalytic domain"/>
    <property type="match status" value="1"/>
</dbReference>
<dbReference type="PROSITE" id="PS50237">
    <property type="entry name" value="HECT"/>
    <property type="match status" value="1"/>
</dbReference>
<dbReference type="InterPro" id="IPR000569">
    <property type="entry name" value="HECT_dom"/>
</dbReference>
<comment type="caution">
    <text evidence="2">Lacks conserved residue(s) required for the propagation of feature annotation.</text>
</comment>
<gene>
    <name evidence="4" type="ORF">MELIAE_LOCUS11946</name>
</gene>
<dbReference type="OrthoDB" id="6780967at2759"/>
<dbReference type="AlphaFoldDB" id="A0A9P0BGZ9"/>
<dbReference type="GO" id="GO:0009966">
    <property type="term" value="P:regulation of signal transduction"/>
    <property type="evidence" value="ECO:0007669"/>
    <property type="project" value="UniProtKB-ARBA"/>
</dbReference>
<dbReference type="Pfam" id="PF00632">
    <property type="entry name" value="HECT"/>
    <property type="match status" value="1"/>
</dbReference>
<keyword evidence="5" id="KW-1185">Reference proteome</keyword>
<keyword evidence="1 2" id="KW-0833">Ubl conjugation pathway</keyword>
<sequence>MVVIKRHWVMEQIKGAILKLVDPHVKNLLQISDFSIATSNRQKLLKKVDDRLEPQDIEKSLGTGMIVVIPKKDLPSDLPFIWTDDPEYNDQKHEIPTVFTDSDFENDSVTMVSEPIPGPSHQPTTTHTITSHEAEFHFDDDFNVMDSYDDNPLENMEEPLTSEDPLLVVFPTLDSESDMFCLDISRDDVVIEMFALYDNEAEDITGKRLSVKFKGEVGVDGGGLLNEVFTIFWKRIFESNDFFLGTDVVVPYIKLFKSRELKPKLVTLGKILGHMLLLTGKIPPSLCLYTLTALSNKTDDYVHNENALLNDFFLFLTLPERNLARGALKDFEKLTTNDKNRLMTLYTTYGLLNVSPNKKDIKEHMLLLAENTIIKNTSDLYKKMKEGLPKSIEEYLSNIPFEDTVLYWKSLQANPKKVVNVLSMVPDTPTNEQDQVFYFLQNYLLGLNMKALQKFLLFVTGSVQLPDKILIDFNTHIGIERRPIVATCAQMLTLSSLYETQYDFNQELDAYLLSEDCFTYDTY</sequence>
<accession>A0A9P0BGZ9</accession>
<organism evidence="4 5">
    <name type="scientific">Brassicogethes aeneus</name>
    <name type="common">Rape pollen beetle</name>
    <name type="synonym">Meligethes aeneus</name>
    <dbReference type="NCBI Taxonomy" id="1431903"/>
    <lineage>
        <taxon>Eukaryota</taxon>
        <taxon>Metazoa</taxon>
        <taxon>Ecdysozoa</taxon>
        <taxon>Arthropoda</taxon>
        <taxon>Hexapoda</taxon>
        <taxon>Insecta</taxon>
        <taxon>Pterygota</taxon>
        <taxon>Neoptera</taxon>
        <taxon>Endopterygota</taxon>
        <taxon>Coleoptera</taxon>
        <taxon>Polyphaga</taxon>
        <taxon>Cucujiformia</taxon>
        <taxon>Nitidulidae</taxon>
        <taxon>Meligethinae</taxon>
        <taxon>Brassicogethes</taxon>
    </lineage>
</organism>
<evidence type="ECO:0000256" key="2">
    <source>
        <dbReference type="PROSITE-ProRule" id="PRU00104"/>
    </source>
</evidence>
<dbReference type="EMBL" id="OV121139">
    <property type="protein sequence ID" value="CAH0562937.1"/>
    <property type="molecule type" value="Genomic_DNA"/>
</dbReference>
<dbReference type="Gene3D" id="3.90.1750.10">
    <property type="entry name" value="Hect, E3 ligase catalytic domains"/>
    <property type="match status" value="1"/>
</dbReference>
<evidence type="ECO:0000313" key="4">
    <source>
        <dbReference type="EMBL" id="CAH0562937.1"/>
    </source>
</evidence>